<dbReference type="GO" id="GO:0042806">
    <property type="term" value="F:fucose binding"/>
    <property type="evidence" value="ECO:0007669"/>
    <property type="project" value="TreeGrafter"/>
</dbReference>
<sequence length="146" mass="15937">MLKGIPMVLSPALLETLAEMGHGDTITLGDAYFAAASMAKTNRQLRADGVSSTVLLDAILQLLPLDEWTASSVTVMGREDESGKILPTKMSEQYRTIIEKYDPKAAATMTYVGRFPFYDLARKSFAVLATGEVENFGCIILQKGIR</sequence>
<gene>
    <name evidence="4" type="ORF">SAMN05192585_1594</name>
</gene>
<comment type="catalytic activity">
    <reaction evidence="3">
        <text>alpha-L-fucose = beta-L-fucose</text>
        <dbReference type="Rhea" id="RHEA:25580"/>
        <dbReference type="ChEBI" id="CHEBI:42548"/>
        <dbReference type="ChEBI" id="CHEBI:42589"/>
        <dbReference type="EC" id="5.1.3.29"/>
    </reaction>
</comment>
<organism evidence="4 5">
    <name type="scientific">Acetanaerobacterium elongatum</name>
    <dbReference type="NCBI Taxonomy" id="258515"/>
    <lineage>
        <taxon>Bacteria</taxon>
        <taxon>Bacillati</taxon>
        <taxon>Bacillota</taxon>
        <taxon>Clostridia</taxon>
        <taxon>Eubacteriales</taxon>
        <taxon>Oscillospiraceae</taxon>
        <taxon>Acetanaerobacterium</taxon>
    </lineage>
</organism>
<protein>
    <submittedName>
        <fullName evidence="4">L-fucose mutarotase</fullName>
    </submittedName>
</protein>
<dbReference type="Proteomes" id="UP000199182">
    <property type="component" value="Unassembled WGS sequence"/>
</dbReference>
<dbReference type="PANTHER" id="PTHR31690:SF4">
    <property type="entry name" value="FUCOSE MUTAROTASE"/>
    <property type="match status" value="1"/>
</dbReference>
<dbReference type="SUPFAM" id="SSF102546">
    <property type="entry name" value="RbsD-like"/>
    <property type="match status" value="1"/>
</dbReference>
<dbReference type="EMBL" id="FNID01000059">
    <property type="protein sequence ID" value="SDO12810.1"/>
    <property type="molecule type" value="Genomic_DNA"/>
</dbReference>
<dbReference type="OrthoDB" id="9805009at2"/>
<keyword evidence="5" id="KW-1185">Reference proteome</keyword>
<dbReference type="AlphaFoldDB" id="A0A1H0H130"/>
<evidence type="ECO:0000313" key="5">
    <source>
        <dbReference type="Proteomes" id="UP000199182"/>
    </source>
</evidence>
<reference evidence="4 5" key="1">
    <citation type="submission" date="2016-10" db="EMBL/GenBank/DDBJ databases">
        <authorList>
            <person name="de Groot N.N."/>
        </authorList>
    </citation>
    <scope>NUCLEOTIDE SEQUENCE [LARGE SCALE GENOMIC DNA]</scope>
    <source>
        <strain evidence="4 5">CGMCC 1.5012</strain>
    </source>
</reference>
<name>A0A1H0H130_9FIRM</name>
<evidence type="ECO:0000256" key="3">
    <source>
        <dbReference type="ARBA" id="ARBA00036324"/>
    </source>
</evidence>
<dbReference type="InterPro" id="IPR050443">
    <property type="entry name" value="RbsD/FucU_mutarotase"/>
</dbReference>
<dbReference type="InterPro" id="IPR023750">
    <property type="entry name" value="RbsD-like_sf"/>
</dbReference>
<dbReference type="PANTHER" id="PTHR31690">
    <property type="entry name" value="FUCOSE MUTAROTASE"/>
    <property type="match status" value="1"/>
</dbReference>
<evidence type="ECO:0000256" key="2">
    <source>
        <dbReference type="ARBA" id="ARBA00023235"/>
    </source>
</evidence>
<dbReference type="Gene3D" id="3.40.1650.10">
    <property type="entry name" value="RbsD-like domain"/>
    <property type="match status" value="1"/>
</dbReference>
<accession>A0A1H0H130</accession>
<evidence type="ECO:0000313" key="4">
    <source>
        <dbReference type="EMBL" id="SDO12810.1"/>
    </source>
</evidence>
<dbReference type="Pfam" id="PF05025">
    <property type="entry name" value="RbsD_FucU"/>
    <property type="match status" value="1"/>
</dbReference>
<proteinExistence type="predicted"/>
<dbReference type="RefSeq" id="WP_092643676.1">
    <property type="nucleotide sequence ID" value="NZ_FNID01000059.1"/>
</dbReference>
<dbReference type="GO" id="GO:0036373">
    <property type="term" value="F:L-fucose mutarotase activity"/>
    <property type="evidence" value="ECO:0007669"/>
    <property type="project" value="UniProtKB-EC"/>
</dbReference>
<dbReference type="GO" id="GO:0062193">
    <property type="term" value="F:D-ribose pyranase activity"/>
    <property type="evidence" value="ECO:0007669"/>
    <property type="project" value="UniProtKB-EC"/>
</dbReference>
<dbReference type="STRING" id="258515.SAMN05192585_1594"/>
<dbReference type="InterPro" id="IPR007721">
    <property type="entry name" value="RbsD_FucU"/>
</dbReference>
<dbReference type="GO" id="GO:0006004">
    <property type="term" value="P:fucose metabolic process"/>
    <property type="evidence" value="ECO:0007669"/>
    <property type="project" value="TreeGrafter"/>
</dbReference>
<keyword evidence="2" id="KW-0413">Isomerase</keyword>
<evidence type="ECO:0000256" key="1">
    <source>
        <dbReference type="ARBA" id="ARBA00000223"/>
    </source>
</evidence>
<comment type="catalytic activity">
    <reaction evidence="1">
        <text>beta-D-ribopyranose = beta-D-ribofuranose</text>
        <dbReference type="Rhea" id="RHEA:25432"/>
        <dbReference type="ChEBI" id="CHEBI:27476"/>
        <dbReference type="ChEBI" id="CHEBI:47002"/>
        <dbReference type="EC" id="5.4.99.62"/>
    </reaction>
</comment>